<dbReference type="Gene3D" id="2.60.40.10">
    <property type="entry name" value="Immunoglobulins"/>
    <property type="match status" value="1"/>
</dbReference>
<name>A0A914B816_PATMI</name>
<dbReference type="GO" id="GO:0016020">
    <property type="term" value="C:membrane"/>
    <property type="evidence" value="ECO:0007669"/>
    <property type="project" value="InterPro"/>
</dbReference>
<dbReference type="GeneID" id="119740375"/>
<dbReference type="InterPro" id="IPR007110">
    <property type="entry name" value="Ig-like_dom"/>
</dbReference>
<dbReference type="RefSeq" id="XP_038071577.1">
    <property type="nucleotide sequence ID" value="XM_038215649.1"/>
</dbReference>
<feature type="domain" description="Ig-like" evidence="2">
    <location>
        <begin position="79"/>
        <end position="180"/>
    </location>
</feature>
<evidence type="ECO:0008006" key="5">
    <source>
        <dbReference type="Google" id="ProtNLM"/>
    </source>
</evidence>
<dbReference type="AlphaFoldDB" id="A0A914B816"/>
<dbReference type="Proteomes" id="UP000887568">
    <property type="component" value="Unplaced"/>
</dbReference>
<feature type="domain" description="MAM" evidence="1">
    <location>
        <begin position="186"/>
        <end position="234"/>
    </location>
</feature>
<protein>
    <recommendedName>
        <fullName evidence="5">Ig-like domain-containing protein</fullName>
    </recommendedName>
</protein>
<dbReference type="InterPro" id="IPR013783">
    <property type="entry name" value="Ig-like_fold"/>
</dbReference>
<evidence type="ECO:0000259" key="2">
    <source>
        <dbReference type="PROSITE" id="PS50835"/>
    </source>
</evidence>
<dbReference type="Gene3D" id="2.60.120.200">
    <property type="match status" value="1"/>
</dbReference>
<reference evidence="3" key="1">
    <citation type="submission" date="2022-11" db="UniProtKB">
        <authorList>
            <consortium name="EnsemblMetazoa"/>
        </authorList>
    </citation>
    <scope>IDENTIFICATION</scope>
</reference>
<sequence>MYGDGMATLNVYKLPVYHTISEGEIILTRSGQYTNPRGWFKARSCVRYAASEFQIALQAVSGDVVPSYVAIDDINTVIPRMFLFDATGDFPSDGGEAVFSDRNHPFTCTILDVNREVKELVWTLAGQRVKQVRNRSVDTIDGFSVISSVVVSPNRDIHGKTLQCEAIDTDGELIDSMTISIVVRGFNCTFEEGLCGWRVIDKDWPNWQLQQGQTAGGNEPYVDRTFRKVFFFNGLCYNRVTLNPDPKLCILR</sequence>
<dbReference type="PROSITE" id="PS50835">
    <property type="entry name" value="IG_LIKE"/>
    <property type="match status" value="1"/>
</dbReference>
<dbReference type="PROSITE" id="PS50060">
    <property type="entry name" value="MAM_2"/>
    <property type="match status" value="1"/>
</dbReference>
<evidence type="ECO:0000313" key="3">
    <source>
        <dbReference type="EnsemblMetazoa" id="XP_038071577.1"/>
    </source>
</evidence>
<evidence type="ECO:0000259" key="1">
    <source>
        <dbReference type="PROSITE" id="PS50060"/>
    </source>
</evidence>
<keyword evidence="4" id="KW-1185">Reference proteome</keyword>
<proteinExistence type="predicted"/>
<organism evidence="3 4">
    <name type="scientific">Patiria miniata</name>
    <name type="common">Bat star</name>
    <name type="synonym">Asterina miniata</name>
    <dbReference type="NCBI Taxonomy" id="46514"/>
    <lineage>
        <taxon>Eukaryota</taxon>
        <taxon>Metazoa</taxon>
        <taxon>Echinodermata</taxon>
        <taxon>Eleutherozoa</taxon>
        <taxon>Asterozoa</taxon>
        <taxon>Asteroidea</taxon>
        <taxon>Valvatacea</taxon>
        <taxon>Valvatida</taxon>
        <taxon>Asterinidae</taxon>
        <taxon>Patiria</taxon>
    </lineage>
</organism>
<dbReference type="EnsemblMetazoa" id="XM_038215649.1">
    <property type="protein sequence ID" value="XP_038071577.1"/>
    <property type="gene ID" value="LOC119740375"/>
</dbReference>
<dbReference type="InterPro" id="IPR051560">
    <property type="entry name" value="MAM_domain-containing"/>
</dbReference>
<accession>A0A914B816</accession>
<dbReference type="PANTHER" id="PTHR23282">
    <property type="entry name" value="APICAL ENDOSOMAL GLYCOPROTEIN PRECURSOR"/>
    <property type="match status" value="1"/>
</dbReference>
<dbReference type="PANTHER" id="PTHR23282:SF142">
    <property type="entry name" value="MAM DOMAIN-CONTAINING PROTEIN"/>
    <property type="match status" value="1"/>
</dbReference>
<dbReference type="InterPro" id="IPR000998">
    <property type="entry name" value="MAM_dom"/>
</dbReference>
<evidence type="ECO:0000313" key="4">
    <source>
        <dbReference type="Proteomes" id="UP000887568"/>
    </source>
</evidence>